<dbReference type="CDD" id="cd00093">
    <property type="entry name" value="HTH_XRE"/>
    <property type="match status" value="1"/>
</dbReference>
<dbReference type="InterPro" id="IPR010982">
    <property type="entry name" value="Lambda_DNA-bd_dom_sf"/>
</dbReference>
<dbReference type="InterPro" id="IPR050807">
    <property type="entry name" value="TransReg_Diox_bact_type"/>
</dbReference>
<dbReference type="PROSITE" id="PS50943">
    <property type="entry name" value="HTH_CROC1"/>
    <property type="match status" value="1"/>
</dbReference>
<evidence type="ECO:0000259" key="2">
    <source>
        <dbReference type="PROSITE" id="PS50943"/>
    </source>
</evidence>
<comment type="caution">
    <text evidence="3">The sequence shown here is derived from an EMBL/GenBank/DDBJ whole genome shotgun (WGS) entry which is preliminary data.</text>
</comment>
<organism evidence="3 4">
    <name type="scientific">Feifania hominis</name>
    <dbReference type="NCBI Taxonomy" id="2763660"/>
    <lineage>
        <taxon>Bacteria</taxon>
        <taxon>Bacillati</taxon>
        <taxon>Bacillota</taxon>
        <taxon>Clostridia</taxon>
        <taxon>Eubacteriales</taxon>
        <taxon>Feifaniaceae</taxon>
        <taxon>Feifania</taxon>
    </lineage>
</organism>
<dbReference type="GO" id="GO:0003677">
    <property type="term" value="F:DNA binding"/>
    <property type="evidence" value="ECO:0007669"/>
    <property type="project" value="UniProtKB-KW"/>
</dbReference>
<protein>
    <submittedName>
        <fullName evidence="3">Helix-turn-helix domain-containing protein</fullName>
    </submittedName>
</protein>
<accession>A0A926HVP8</accession>
<dbReference type="GO" id="GO:0003700">
    <property type="term" value="F:DNA-binding transcription factor activity"/>
    <property type="evidence" value="ECO:0007669"/>
    <property type="project" value="TreeGrafter"/>
</dbReference>
<dbReference type="RefSeq" id="WP_249301662.1">
    <property type="nucleotide sequence ID" value="NZ_JACRSP010000005.1"/>
</dbReference>
<dbReference type="SUPFAM" id="SSF47413">
    <property type="entry name" value="lambda repressor-like DNA-binding domains"/>
    <property type="match status" value="1"/>
</dbReference>
<dbReference type="GO" id="GO:0005829">
    <property type="term" value="C:cytosol"/>
    <property type="evidence" value="ECO:0007669"/>
    <property type="project" value="TreeGrafter"/>
</dbReference>
<dbReference type="Pfam" id="PF01381">
    <property type="entry name" value="HTH_3"/>
    <property type="match status" value="1"/>
</dbReference>
<dbReference type="PANTHER" id="PTHR46797:SF1">
    <property type="entry name" value="METHYLPHOSPHONATE SYNTHASE"/>
    <property type="match status" value="1"/>
</dbReference>
<evidence type="ECO:0000256" key="1">
    <source>
        <dbReference type="ARBA" id="ARBA00023125"/>
    </source>
</evidence>
<keyword evidence="1" id="KW-0238">DNA-binding</keyword>
<feature type="domain" description="HTH cro/C1-type" evidence="2">
    <location>
        <begin position="13"/>
        <end position="67"/>
    </location>
</feature>
<evidence type="ECO:0000313" key="3">
    <source>
        <dbReference type="EMBL" id="MBC8537215.1"/>
    </source>
</evidence>
<reference evidence="3" key="1">
    <citation type="submission" date="2020-08" db="EMBL/GenBank/DDBJ databases">
        <title>Genome public.</title>
        <authorList>
            <person name="Liu C."/>
            <person name="Sun Q."/>
        </authorList>
    </citation>
    <scope>NUCLEOTIDE SEQUENCE</scope>
    <source>
        <strain evidence="3">BX7</strain>
    </source>
</reference>
<dbReference type="InterPro" id="IPR001387">
    <property type="entry name" value="Cro/C1-type_HTH"/>
</dbReference>
<dbReference type="SMART" id="SM00530">
    <property type="entry name" value="HTH_XRE"/>
    <property type="match status" value="1"/>
</dbReference>
<dbReference type="AlphaFoldDB" id="A0A926HVP8"/>
<name>A0A926HVP8_9FIRM</name>
<gene>
    <name evidence="3" type="ORF">H8695_11005</name>
</gene>
<dbReference type="EMBL" id="JACRSP010000005">
    <property type="protein sequence ID" value="MBC8537215.1"/>
    <property type="molecule type" value="Genomic_DNA"/>
</dbReference>
<proteinExistence type="predicted"/>
<keyword evidence="4" id="KW-1185">Reference proteome</keyword>
<dbReference type="Proteomes" id="UP000620366">
    <property type="component" value="Unassembled WGS sequence"/>
</dbReference>
<evidence type="ECO:0000313" key="4">
    <source>
        <dbReference type="Proteomes" id="UP000620366"/>
    </source>
</evidence>
<dbReference type="PANTHER" id="PTHR46797">
    <property type="entry name" value="HTH-TYPE TRANSCRIPTIONAL REGULATOR"/>
    <property type="match status" value="1"/>
</dbReference>
<dbReference type="Gene3D" id="1.10.260.40">
    <property type="entry name" value="lambda repressor-like DNA-binding domains"/>
    <property type="match status" value="1"/>
</dbReference>
<sequence length="246" mass="28182">MGNDICTEVGGRIRHFRKARGHTLESFSRLLHRSKSVLSKYERGDVALDIVTLQEIALALDVPIAALLENSGRMSAPLYSARGDAAAEQQFERYYCYSIMSYDKATLQKSLLIMGSDTATCYMNIDSEENVQHYEFLFSGKVRRSDSFTRLFLTNALHDDDTCIMEIPARLGDYQCTIAFVVNFPVGGRYPLAGTFLLSTVPIRDTKWIYDALCFTRDDLKRFQYHNAYFAVQNYTMRILELRRPD</sequence>